<dbReference type="Gene3D" id="1.10.10.10">
    <property type="entry name" value="Winged helix-like DNA-binding domain superfamily/Winged helix DNA-binding domain"/>
    <property type="match status" value="1"/>
</dbReference>
<feature type="region of interest" description="Disordered" evidence="1">
    <location>
        <begin position="111"/>
        <end position="146"/>
    </location>
</feature>
<dbReference type="InterPro" id="IPR011991">
    <property type="entry name" value="ArsR-like_HTH"/>
</dbReference>
<reference evidence="5" key="2">
    <citation type="journal article" date="2019" name="Int. J. Syst. Evol. Microbiol.">
        <title>The Global Catalogue of Microorganisms (GCM) 10K type strain sequencing project: providing services to taxonomists for standard genome sequencing and annotation.</title>
        <authorList>
            <consortium name="The Broad Institute Genomics Platform"/>
            <consortium name="The Broad Institute Genome Sequencing Center for Infectious Disease"/>
            <person name="Wu L."/>
            <person name="Ma J."/>
        </authorList>
    </citation>
    <scope>NUCLEOTIDE SEQUENCE [LARGE SCALE GENOMIC DNA]</scope>
    <source>
        <strain evidence="5">NBRC 105830</strain>
    </source>
</reference>
<dbReference type="InterPro" id="IPR001845">
    <property type="entry name" value="HTH_ArsR_DNA-bd_dom"/>
</dbReference>
<dbReference type="Proteomes" id="UP001157109">
    <property type="component" value="Unassembled WGS sequence"/>
</dbReference>
<dbReference type="InterPro" id="IPR036388">
    <property type="entry name" value="WH-like_DNA-bd_sf"/>
</dbReference>
<accession>A0ABQ6HHL0</accession>
<reference evidence="3" key="1">
    <citation type="journal article" date="2014" name="Int. J. Syst. Evol. Microbiol.">
        <title>Complete genome of a new Firmicutes species belonging to the dominant human colonic microbiota ('Ruminococcus bicirculans') reveals two chromosomes and a selective capacity to utilize plant glucans.</title>
        <authorList>
            <consortium name="NISC Comparative Sequencing Program"/>
            <person name="Wegmann U."/>
            <person name="Louis P."/>
            <person name="Goesmann A."/>
            <person name="Henrissat B."/>
            <person name="Duncan S.H."/>
            <person name="Flint H.J."/>
        </authorList>
    </citation>
    <scope>NUCLEOTIDE SEQUENCE</scope>
    <source>
        <strain evidence="3">NBRC 105830</strain>
    </source>
</reference>
<evidence type="ECO:0000313" key="5">
    <source>
        <dbReference type="Proteomes" id="UP001157109"/>
    </source>
</evidence>
<reference evidence="3" key="3">
    <citation type="submission" date="2023-02" db="EMBL/GenBank/DDBJ databases">
        <authorList>
            <person name="Sun Q."/>
            <person name="Mori K."/>
        </authorList>
    </citation>
    <scope>NUCLEOTIDE SEQUENCE</scope>
    <source>
        <strain evidence="3">NBRC 105830</strain>
    </source>
</reference>
<name>A0ABQ6HHL0_9MICO</name>
<sequence>MGGPLLASSMRRQILEVLLDRGTPLSAAEVGDLVDLHVTTARFHLDTLVAAGVVEASREDRHRVGRPRKLYGVVPQAVLGQAGRRPRAAHALDDLPGRVWRHRAALDPRTKVTRLNAFDRTDEPDSTDPPDRTDRTVPSAPHEEHP</sequence>
<feature type="domain" description="HTH arsR-type" evidence="2">
    <location>
        <begin position="1"/>
        <end position="79"/>
    </location>
</feature>
<dbReference type="EMBL" id="BSUJ01000001">
    <property type="protein sequence ID" value="GMA21928.1"/>
    <property type="molecule type" value="Genomic_DNA"/>
</dbReference>
<feature type="compositionally biased region" description="Basic and acidic residues" evidence="1">
    <location>
        <begin position="117"/>
        <end position="146"/>
    </location>
</feature>
<protein>
    <recommendedName>
        <fullName evidence="2">HTH arsR-type domain-containing protein</fullName>
    </recommendedName>
</protein>
<dbReference type="SUPFAM" id="SSF46785">
    <property type="entry name" value="Winged helix' DNA-binding domain"/>
    <property type="match status" value="1"/>
</dbReference>
<gene>
    <name evidence="3" type="ORF">GCM10025862_00790</name>
    <name evidence="4" type="ORF">GCM10025862_39490</name>
</gene>
<evidence type="ECO:0000313" key="3">
    <source>
        <dbReference type="EMBL" id="GMA18058.1"/>
    </source>
</evidence>
<organism evidence="3 5">
    <name type="scientific">Arsenicicoccus piscis</name>
    <dbReference type="NCBI Taxonomy" id="673954"/>
    <lineage>
        <taxon>Bacteria</taxon>
        <taxon>Bacillati</taxon>
        <taxon>Actinomycetota</taxon>
        <taxon>Actinomycetes</taxon>
        <taxon>Micrococcales</taxon>
        <taxon>Intrasporangiaceae</taxon>
        <taxon>Arsenicicoccus</taxon>
    </lineage>
</organism>
<dbReference type="CDD" id="cd00090">
    <property type="entry name" value="HTH_ARSR"/>
    <property type="match status" value="1"/>
</dbReference>
<dbReference type="Pfam" id="PF12840">
    <property type="entry name" value="HTH_20"/>
    <property type="match status" value="1"/>
</dbReference>
<evidence type="ECO:0000259" key="2">
    <source>
        <dbReference type="SMART" id="SM00418"/>
    </source>
</evidence>
<evidence type="ECO:0000256" key="1">
    <source>
        <dbReference type="SAM" id="MobiDB-lite"/>
    </source>
</evidence>
<dbReference type="InterPro" id="IPR036390">
    <property type="entry name" value="WH_DNA-bd_sf"/>
</dbReference>
<evidence type="ECO:0000313" key="4">
    <source>
        <dbReference type="EMBL" id="GMA21928.1"/>
    </source>
</evidence>
<dbReference type="SMART" id="SM00418">
    <property type="entry name" value="HTH_ARSR"/>
    <property type="match status" value="1"/>
</dbReference>
<dbReference type="EMBL" id="BSUJ01000001">
    <property type="protein sequence ID" value="GMA18058.1"/>
    <property type="molecule type" value="Genomic_DNA"/>
</dbReference>
<proteinExistence type="predicted"/>
<comment type="caution">
    <text evidence="3">The sequence shown here is derived from an EMBL/GenBank/DDBJ whole genome shotgun (WGS) entry which is preliminary data.</text>
</comment>
<keyword evidence="5" id="KW-1185">Reference proteome</keyword>